<dbReference type="EMBL" id="CM035440">
    <property type="protein sequence ID" value="KAH7282547.1"/>
    <property type="molecule type" value="Genomic_DNA"/>
</dbReference>
<evidence type="ECO:0000313" key="7">
    <source>
        <dbReference type="Proteomes" id="UP000825935"/>
    </source>
</evidence>
<dbReference type="GO" id="GO:0003677">
    <property type="term" value="F:DNA binding"/>
    <property type="evidence" value="ECO:0007669"/>
    <property type="project" value="UniProtKB-KW"/>
</dbReference>
<feature type="domain" description="BES1/BZR1 plant transcription factor N-terminal" evidence="5">
    <location>
        <begin position="4"/>
        <end position="62"/>
    </location>
</feature>
<accession>A0A8T2QEI4</accession>
<keyword evidence="3" id="KW-0238">DNA-binding</keyword>
<comment type="caution">
    <text evidence="6">The sequence shown here is derived from an EMBL/GenBank/DDBJ whole genome shotgun (WGS) entry which is preliminary data.</text>
</comment>
<dbReference type="InterPro" id="IPR008540">
    <property type="entry name" value="BES1_N"/>
</dbReference>
<keyword evidence="2" id="KW-0805">Transcription regulation</keyword>
<evidence type="ECO:0000256" key="2">
    <source>
        <dbReference type="ARBA" id="ARBA00023015"/>
    </source>
</evidence>
<dbReference type="Proteomes" id="UP000825935">
    <property type="component" value="Chromosome 35"/>
</dbReference>
<dbReference type="AlphaFoldDB" id="A0A8T2QEI4"/>
<protein>
    <recommendedName>
        <fullName evidence="5">BES1/BZR1 plant transcription factor N-terminal domain-containing protein</fullName>
    </recommendedName>
</protein>
<dbReference type="OMA" id="HGVNNGI"/>
<keyword evidence="7" id="KW-1185">Reference proteome</keyword>
<dbReference type="GO" id="GO:0003700">
    <property type="term" value="F:DNA-binding transcription factor activity"/>
    <property type="evidence" value="ECO:0007669"/>
    <property type="project" value="InterPro"/>
</dbReference>
<dbReference type="Pfam" id="PF05687">
    <property type="entry name" value="BES1_N"/>
    <property type="match status" value="1"/>
</dbReference>
<dbReference type="GO" id="GO:0009742">
    <property type="term" value="P:brassinosteroid mediated signaling pathway"/>
    <property type="evidence" value="ECO:0007669"/>
    <property type="project" value="InterPro"/>
</dbReference>
<name>A0A8T2QEI4_CERRI</name>
<reference evidence="6" key="1">
    <citation type="submission" date="2021-08" db="EMBL/GenBank/DDBJ databases">
        <title>WGS assembly of Ceratopteris richardii.</title>
        <authorList>
            <person name="Marchant D.B."/>
            <person name="Chen G."/>
            <person name="Jenkins J."/>
            <person name="Shu S."/>
            <person name="Leebens-Mack J."/>
            <person name="Grimwood J."/>
            <person name="Schmutz J."/>
            <person name="Soltis P."/>
            <person name="Soltis D."/>
            <person name="Chen Z.-H."/>
        </authorList>
    </citation>
    <scope>NUCLEOTIDE SEQUENCE</scope>
    <source>
        <strain evidence="6">Whitten #5841</strain>
        <tissue evidence="6">Leaf</tissue>
    </source>
</reference>
<sequence length="65" mass="7216">MVTGNRAPTAKERERIKRLERKRREIAARIFAGLRQHGDIILSKHGVNNGILKAEAGSIVKEGTP</sequence>
<organism evidence="6 7">
    <name type="scientific">Ceratopteris richardii</name>
    <name type="common">Triangle waterfern</name>
    <dbReference type="NCBI Taxonomy" id="49495"/>
    <lineage>
        <taxon>Eukaryota</taxon>
        <taxon>Viridiplantae</taxon>
        <taxon>Streptophyta</taxon>
        <taxon>Embryophyta</taxon>
        <taxon>Tracheophyta</taxon>
        <taxon>Polypodiopsida</taxon>
        <taxon>Polypodiidae</taxon>
        <taxon>Polypodiales</taxon>
        <taxon>Pteridineae</taxon>
        <taxon>Pteridaceae</taxon>
        <taxon>Parkerioideae</taxon>
        <taxon>Ceratopteris</taxon>
    </lineage>
</organism>
<dbReference type="PANTHER" id="PTHR31506:SF2">
    <property type="entry name" value="BES1_BZR1 HOMOLOG PROTEIN 3"/>
    <property type="match status" value="1"/>
</dbReference>
<evidence type="ECO:0000256" key="1">
    <source>
        <dbReference type="ARBA" id="ARBA00005909"/>
    </source>
</evidence>
<dbReference type="GO" id="GO:0006351">
    <property type="term" value="P:DNA-templated transcription"/>
    <property type="evidence" value="ECO:0007669"/>
    <property type="project" value="InterPro"/>
</dbReference>
<proteinExistence type="inferred from homology"/>
<comment type="similarity">
    <text evidence="1">Belongs to the BZR/LAT61 family.</text>
</comment>
<evidence type="ECO:0000313" key="6">
    <source>
        <dbReference type="EMBL" id="KAH7282547.1"/>
    </source>
</evidence>
<evidence type="ECO:0000256" key="4">
    <source>
        <dbReference type="ARBA" id="ARBA00023163"/>
    </source>
</evidence>
<keyword evidence="4" id="KW-0804">Transcription</keyword>
<dbReference type="PANTHER" id="PTHR31506">
    <property type="entry name" value="BES1/BZR1 HOMOLOG PROTEIN 3-RELATED"/>
    <property type="match status" value="1"/>
</dbReference>
<dbReference type="InterPro" id="IPR033264">
    <property type="entry name" value="BZR"/>
</dbReference>
<evidence type="ECO:0000259" key="5">
    <source>
        <dbReference type="Pfam" id="PF05687"/>
    </source>
</evidence>
<evidence type="ECO:0000256" key="3">
    <source>
        <dbReference type="ARBA" id="ARBA00023125"/>
    </source>
</evidence>
<gene>
    <name evidence="6" type="ORF">KP509_35G035900</name>
</gene>